<evidence type="ECO:0000256" key="5">
    <source>
        <dbReference type="ARBA" id="ARBA00023065"/>
    </source>
</evidence>
<keyword evidence="8" id="KW-0868">Chloride</keyword>
<evidence type="ECO:0000313" key="11">
    <source>
        <dbReference type="EMBL" id="MBA8930937.1"/>
    </source>
</evidence>
<dbReference type="Proteomes" id="UP000517916">
    <property type="component" value="Unassembled WGS sequence"/>
</dbReference>
<dbReference type="CDD" id="cd01033">
    <property type="entry name" value="ClC_like"/>
    <property type="match status" value="1"/>
</dbReference>
<feature type="transmembrane region" description="Helical" evidence="10">
    <location>
        <begin position="352"/>
        <end position="376"/>
    </location>
</feature>
<proteinExistence type="predicted"/>
<evidence type="ECO:0000256" key="7">
    <source>
        <dbReference type="ARBA" id="ARBA00023173"/>
    </source>
</evidence>
<keyword evidence="7" id="KW-0869">Chloride channel</keyword>
<comment type="subcellular location">
    <subcellularLocation>
        <location evidence="1">Membrane</location>
        <topology evidence="1">Multi-pass membrane protein</topology>
    </subcellularLocation>
</comment>
<feature type="transmembrane region" description="Helical" evidence="10">
    <location>
        <begin position="326"/>
        <end position="346"/>
    </location>
</feature>
<dbReference type="SUPFAM" id="SSF81340">
    <property type="entry name" value="Clc chloride channel"/>
    <property type="match status" value="1"/>
</dbReference>
<feature type="transmembrane region" description="Helical" evidence="10">
    <location>
        <begin position="55"/>
        <end position="76"/>
    </location>
</feature>
<evidence type="ECO:0000256" key="3">
    <source>
        <dbReference type="ARBA" id="ARBA00022692"/>
    </source>
</evidence>
<keyword evidence="2" id="KW-0813">Transport</keyword>
<dbReference type="PANTHER" id="PTHR43427">
    <property type="entry name" value="CHLORIDE CHANNEL PROTEIN CLC-E"/>
    <property type="match status" value="1"/>
</dbReference>
<reference evidence="11 12" key="1">
    <citation type="submission" date="2020-08" db="EMBL/GenBank/DDBJ databases">
        <title>Genomic Encyclopedia of Archaeal and Bacterial Type Strains, Phase II (KMG-II): from individual species to whole genera.</title>
        <authorList>
            <person name="Goeker M."/>
        </authorList>
    </citation>
    <scope>NUCLEOTIDE SEQUENCE [LARGE SCALE GENOMIC DNA]</scope>
    <source>
        <strain evidence="11 12">DSM 43850</strain>
    </source>
</reference>
<keyword evidence="3 10" id="KW-0812">Transmembrane</keyword>
<protein>
    <submittedName>
        <fullName evidence="11">H+/Cl- antiporter ClcA</fullName>
    </submittedName>
</protein>
<dbReference type="InterPro" id="IPR050368">
    <property type="entry name" value="ClC-type_chloride_channel"/>
</dbReference>
<keyword evidence="9" id="KW-0407">Ion channel</keyword>
<accession>A0ABR6BWG2</accession>
<evidence type="ECO:0000256" key="9">
    <source>
        <dbReference type="ARBA" id="ARBA00023303"/>
    </source>
</evidence>
<evidence type="ECO:0000256" key="6">
    <source>
        <dbReference type="ARBA" id="ARBA00023136"/>
    </source>
</evidence>
<keyword evidence="4 10" id="KW-1133">Transmembrane helix</keyword>
<dbReference type="InterPro" id="IPR014743">
    <property type="entry name" value="Cl-channel_core"/>
</dbReference>
<evidence type="ECO:0000313" key="12">
    <source>
        <dbReference type="Proteomes" id="UP000517916"/>
    </source>
</evidence>
<feature type="transmembrane region" description="Helical" evidence="10">
    <location>
        <begin position="185"/>
        <end position="202"/>
    </location>
</feature>
<dbReference type="PRINTS" id="PR00762">
    <property type="entry name" value="CLCHANNEL"/>
</dbReference>
<comment type="caution">
    <text evidence="11">The sequence shown here is derived from an EMBL/GenBank/DDBJ whole genome shotgun (WGS) entry which is preliminary data.</text>
</comment>
<gene>
    <name evidence="11" type="ORF">BC739_008184</name>
</gene>
<dbReference type="InterPro" id="IPR001807">
    <property type="entry name" value="ClC"/>
</dbReference>
<evidence type="ECO:0000256" key="4">
    <source>
        <dbReference type="ARBA" id="ARBA00022989"/>
    </source>
</evidence>
<feature type="transmembrane region" description="Helical" evidence="10">
    <location>
        <begin position="294"/>
        <end position="314"/>
    </location>
</feature>
<feature type="transmembrane region" description="Helical" evidence="10">
    <location>
        <begin position="9"/>
        <end position="35"/>
    </location>
</feature>
<dbReference type="EMBL" id="JACJID010000008">
    <property type="protein sequence ID" value="MBA8930937.1"/>
    <property type="molecule type" value="Genomic_DNA"/>
</dbReference>
<organism evidence="11 12">
    <name type="scientific">Kutzneria viridogrisea</name>
    <dbReference type="NCBI Taxonomy" id="47990"/>
    <lineage>
        <taxon>Bacteria</taxon>
        <taxon>Bacillati</taxon>
        <taxon>Actinomycetota</taxon>
        <taxon>Actinomycetes</taxon>
        <taxon>Pseudonocardiales</taxon>
        <taxon>Pseudonocardiaceae</taxon>
        <taxon>Kutzneria</taxon>
    </lineage>
</organism>
<evidence type="ECO:0000256" key="10">
    <source>
        <dbReference type="SAM" id="Phobius"/>
    </source>
</evidence>
<name>A0ABR6BWG2_9PSEU</name>
<evidence type="ECO:0000256" key="1">
    <source>
        <dbReference type="ARBA" id="ARBA00004141"/>
    </source>
</evidence>
<dbReference type="PANTHER" id="PTHR43427:SF6">
    <property type="entry name" value="CHLORIDE CHANNEL PROTEIN CLC-E"/>
    <property type="match status" value="1"/>
</dbReference>
<feature type="transmembrane region" description="Helical" evidence="10">
    <location>
        <begin position="222"/>
        <end position="239"/>
    </location>
</feature>
<dbReference type="Gene3D" id="1.10.3080.10">
    <property type="entry name" value="Clc chloride channel"/>
    <property type="match status" value="1"/>
</dbReference>
<keyword evidence="5" id="KW-0406">Ion transport</keyword>
<evidence type="ECO:0000256" key="8">
    <source>
        <dbReference type="ARBA" id="ARBA00023214"/>
    </source>
</evidence>
<evidence type="ECO:0000256" key="2">
    <source>
        <dbReference type="ARBA" id="ARBA00022448"/>
    </source>
</evidence>
<dbReference type="RefSeq" id="WP_318296906.1">
    <property type="nucleotide sequence ID" value="NZ_BAAABQ010000031.1"/>
</dbReference>
<keyword evidence="12" id="KW-1185">Reference proteome</keyword>
<keyword evidence="6 10" id="KW-0472">Membrane</keyword>
<dbReference type="Pfam" id="PF00654">
    <property type="entry name" value="Voltage_CLC"/>
    <property type="match status" value="1"/>
</dbReference>
<sequence length="410" mass="41874">MRADRLSRLVVVTALVGVGAGLGGMALALLLHLVQHLAYGYVDNSFTGGVESAPWPRRVLVVTGGGLVAGFGWWALHRFGRRLVGIAAAVRAEDPRMPVLTTVCHALLQIITVALGSPLGREVAPREIGAVFAGWISSRAGLSPAQCRTLVACGAGAGLAAVYDVPLGGAVFTLEVLLGSWSVRAVLPAVVTSVLATVVSWIGLPNQSQYELPRLTVDGSLIVWSAVIGPVAGVGAYWFSRATSAARQRAPRGRALLVTAPLAFLVLGLLSIPFPQLLGNGKGPAQLAFDSTQAPALFAALLVLRALIVVLCLGSGAAGGLLTPSLANGALLGVLAGGLWALAWPGASPGSFAVVGAAAFLAAAQRMPLTAVVLIMEFTNASHDLLVPVLLAVAGAVATERLCGRRAKTG</sequence>
<feature type="transmembrane region" description="Helical" evidence="10">
    <location>
        <begin position="255"/>
        <end position="274"/>
    </location>
</feature>